<dbReference type="EMBL" id="JBHTMM010000122">
    <property type="protein sequence ID" value="MFD1312504.1"/>
    <property type="molecule type" value="Genomic_DNA"/>
</dbReference>
<keyword evidence="2" id="KW-0645">Protease</keyword>
<evidence type="ECO:0000256" key="5">
    <source>
        <dbReference type="SAM" id="MobiDB-lite"/>
    </source>
</evidence>
<sequence>MPRSAPATVARSSADLVPQSPNSASLGGDDGPSREEVQQRISSLYDRAETATGNYNATRAMTTGSRNRLNPARDNGRRGGDATLDDVSRPWLDVGRAQLGPSAPARLPADRMPKRPAEARPAPSAKRLDGGPAARALETAGRPVPELTAGPGAGHVAELTAGPAAGPVAELAPGRAVAALPAGIGVRQETGVRQEIVKALPAPAADSDHSSLKNRKEQNRRKLALARELLSRHAVRQRSIPIAAIEAQPAQEVWPTPEERTRREAEERWRRQQSAGLGMGAPVDTAAGMGASAGMDASLGAGMPLASDMTYTSDMTFTSGVTFASDTAFASGVTFTSDTAFAPGTAYAPELSYAQDMAYAPDQFQAPEPLPAPDLPFAPEPPAAAETAYIPAMTFAPAPFPPVVSTPFPPAVAPDPSFAAVAPVNAGVPTTAGMVMGGGGPSGSGYDMKAAKALAFARAQIGRPCVWGAAGPGSYDCAGLTRAAWTVAGVALPRTARDQATATTAIPLTDIRAGDLIFFYDDVSHVGLYIGDSMMIHAPSPGAYIREESIFYAGQAAIHSAARPA</sequence>
<evidence type="ECO:0000259" key="6">
    <source>
        <dbReference type="PROSITE" id="PS51935"/>
    </source>
</evidence>
<dbReference type="SUPFAM" id="SSF54001">
    <property type="entry name" value="Cysteine proteinases"/>
    <property type="match status" value="1"/>
</dbReference>
<protein>
    <submittedName>
        <fullName evidence="7">NlpC/P60 family protein</fullName>
    </submittedName>
</protein>
<dbReference type="InterPro" id="IPR038765">
    <property type="entry name" value="Papain-like_cys_pep_sf"/>
</dbReference>
<feature type="domain" description="NlpC/P60" evidence="6">
    <location>
        <begin position="447"/>
        <end position="565"/>
    </location>
</feature>
<gene>
    <name evidence="7" type="ORF">ACFQ5X_42850</name>
</gene>
<keyword evidence="3" id="KW-0378">Hydrolase</keyword>
<dbReference type="InterPro" id="IPR000064">
    <property type="entry name" value="NLP_P60_dom"/>
</dbReference>
<feature type="compositionally biased region" description="Basic and acidic residues" evidence="5">
    <location>
        <begin position="108"/>
        <end position="118"/>
    </location>
</feature>
<feature type="compositionally biased region" description="Polar residues" evidence="5">
    <location>
        <begin position="51"/>
        <end position="68"/>
    </location>
</feature>
<evidence type="ECO:0000313" key="8">
    <source>
        <dbReference type="Proteomes" id="UP001597058"/>
    </source>
</evidence>
<reference evidence="8" key="1">
    <citation type="journal article" date="2019" name="Int. J. Syst. Evol. Microbiol.">
        <title>The Global Catalogue of Microorganisms (GCM) 10K type strain sequencing project: providing services to taxonomists for standard genome sequencing and annotation.</title>
        <authorList>
            <consortium name="The Broad Institute Genomics Platform"/>
            <consortium name="The Broad Institute Genome Sequencing Center for Infectious Disease"/>
            <person name="Wu L."/>
            <person name="Ma J."/>
        </authorList>
    </citation>
    <scope>NUCLEOTIDE SEQUENCE [LARGE SCALE GENOMIC DNA]</scope>
    <source>
        <strain evidence="8">CGMCC 4.7020</strain>
    </source>
</reference>
<keyword evidence="4" id="KW-0788">Thiol protease</keyword>
<evidence type="ECO:0000313" key="7">
    <source>
        <dbReference type="EMBL" id="MFD1312504.1"/>
    </source>
</evidence>
<evidence type="ECO:0000256" key="1">
    <source>
        <dbReference type="ARBA" id="ARBA00007074"/>
    </source>
</evidence>
<evidence type="ECO:0000256" key="2">
    <source>
        <dbReference type="ARBA" id="ARBA00022670"/>
    </source>
</evidence>
<accession>A0ABW3XTF2</accession>
<dbReference type="Proteomes" id="UP001597058">
    <property type="component" value="Unassembled WGS sequence"/>
</dbReference>
<comment type="caution">
    <text evidence="7">The sequence shown here is derived from an EMBL/GenBank/DDBJ whole genome shotgun (WGS) entry which is preliminary data.</text>
</comment>
<evidence type="ECO:0000256" key="3">
    <source>
        <dbReference type="ARBA" id="ARBA00022801"/>
    </source>
</evidence>
<evidence type="ECO:0000256" key="4">
    <source>
        <dbReference type="ARBA" id="ARBA00022807"/>
    </source>
</evidence>
<organism evidence="7 8">
    <name type="scientific">Streptomyces kaempferi</name>
    <dbReference type="NCBI Taxonomy" id="333725"/>
    <lineage>
        <taxon>Bacteria</taxon>
        <taxon>Bacillati</taxon>
        <taxon>Actinomycetota</taxon>
        <taxon>Actinomycetes</taxon>
        <taxon>Kitasatosporales</taxon>
        <taxon>Streptomycetaceae</taxon>
        <taxon>Streptomyces</taxon>
    </lineage>
</organism>
<dbReference type="Pfam" id="PF00877">
    <property type="entry name" value="NLPC_P60"/>
    <property type="match status" value="1"/>
</dbReference>
<feature type="region of interest" description="Disordered" evidence="5">
    <location>
        <begin position="1"/>
        <end position="130"/>
    </location>
</feature>
<comment type="similarity">
    <text evidence="1">Belongs to the peptidase C40 family.</text>
</comment>
<name>A0ABW3XTF2_9ACTN</name>
<dbReference type="PROSITE" id="PS51935">
    <property type="entry name" value="NLPC_P60"/>
    <property type="match status" value="1"/>
</dbReference>
<keyword evidence="8" id="KW-1185">Reference proteome</keyword>
<proteinExistence type="inferred from homology"/>
<dbReference type="PANTHER" id="PTHR47359">
    <property type="entry name" value="PEPTIDOGLYCAN DL-ENDOPEPTIDASE CWLO"/>
    <property type="match status" value="1"/>
</dbReference>
<dbReference type="InterPro" id="IPR051794">
    <property type="entry name" value="PG_Endopeptidase_C40"/>
</dbReference>
<dbReference type="Gene3D" id="3.90.1720.10">
    <property type="entry name" value="endopeptidase domain like (from Nostoc punctiforme)"/>
    <property type="match status" value="1"/>
</dbReference>
<dbReference type="PANTHER" id="PTHR47359:SF3">
    <property type="entry name" value="NLP_P60 DOMAIN-CONTAINING PROTEIN-RELATED"/>
    <property type="match status" value="1"/>
</dbReference>